<dbReference type="AlphaFoldDB" id="A0A1N7Q921"/>
<dbReference type="OrthoDB" id="7869153at2"/>
<evidence type="ECO:0000313" key="1">
    <source>
        <dbReference type="EMBL" id="SIT19249.1"/>
    </source>
</evidence>
<dbReference type="EMBL" id="FTOD01000021">
    <property type="protein sequence ID" value="SIT19249.1"/>
    <property type="molecule type" value="Genomic_DNA"/>
</dbReference>
<accession>A0A1N7Q921</accession>
<organism evidence="1 2">
    <name type="scientific">Kroppenstedtia eburnea</name>
    <dbReference type="NCBI Taxonomy" id="714067"/>
    <lineage>
        <taxon>Bacteria</taxon>
        <taxon>Bacillati</taxon>
        <taxon>Bacillota</taxon>
        <taxon>Bacilli</taxon>
        <taxon>Bacillales</taxon>
        <taxon>Thermoactinomycetaceae</taxon>
        <taxon>Kroppenstedtia</taxon>
    </lineage>
</organism>
<dbReference type="Gene3D" id="3.30.470.20">
    <property type="entry name" value="ATP-grasp fold, B domain"/>
    <property type="match status" value="1"/>
</dbReference>
<reference evidence="2" key="1">
    <citation type="submission" date="2017-01" db="EMBL/GenBank/DDBJ databases">
        <authorList>
            <person name="Varghese N."/>
            <person name="Submissions S."/>
        </authorList>
    </citation>
    <scope>NUCLEOTIDE SEQUENCE [LARGE SCALE GENOMIC DNA]</scope>
    <source>
        <strain evidence="2">DSM 45196</strain>
    </source>
</reference>
<dbReference type="InterPro" id="IPR026838">
    <property type="entry name" value="YheC/D"/>
</dbReference>
<keyword evidence="2" id="KW-1185">Reference proteome</keyword>
<dbReference type="RefSeq" id="WP_009709275.1">
    <property type="nucleotide sequence ID" value="NZ_CP048103.1"/>
</dbReference>
<evidence type="ECO:0000313" key="2">
    <source>
        <dbReference type="Proteomes" id="UP000186795"/>
    </source>
</evidence>
<gene>
    <name evidence="1" type="ORF">SAMN05421790_12115</name>
</gene>
<dbReference type="SUPFAM" id="SSF56059">
    <property type="entry name" value="Glutathione synthetase ATP-binding domain-like"/>
    <property type="match status" value="1"/>
</dbReference>
<name>A0A1N7Q921_9BACL</name>
<proteinExistence type="predicted"/>
<dbReference type="Pfam" id="PF14398">
    <property type="entry name" value="ATPgrasp_YheCD"/>
    <property type="match status" value="1"/>
</dbReference>
<protein>
    <submittedName>
        <fullName evidence="1">YheC/D like ATP-grasp</fullName>
    </submittedName>
</protein>
<sequence>MIGVFMNKRPLNSMIRGNTSYEKLEFYRHFVDTFKEPLCFYSLDNIDPYRASIDGYVLLPGKNLTQAEVRVPEHHFSRAIIYRQRNLNKIKKFIRNHRTRFYQFQSKKERNKWTNYELLNNVPEIKSHLPETYPLTWDNVINILEKYKQAIVKPIYGSLGKKVVLIEKRGQIYTIKEKNEFRLVHSEVALEHLEMYYLSKFKRPKRFIVQQKVNTDRFRHRIYECRVSVQKTSSGEWEVTGWAVRLAQKGDYLTNVSQGSEIIPFSRIFNPKSDTAYTIRDVTTRIAKQFEKHFPDTIDLGIDLMLDNNKHVWFIEANLRDQRLSYYNDREMWRRTTITPLVFIQNQMVSESVTKDG</sequence>
<dbReference type="Proteomes" id="UP000186795">
    <property type="component" value="Unassembled WGS sequence"/>
</dbReference>